<dbReference type="RefSeq" id="WP_094060071.1">
    <property type="nucleotide sequence ID" value="NZ_CP022530.1"/>
</dbReference>
<dbReference type="InterPro" id="IPR001763">
    <property type="entry name" value="Rhodanese-like_dom"/>
</dbReference>
<dbReference type="Proteomes" id="UP000202440">
    <property type="component" value="Chromosome"/>
</dbReference>
<dbReference type="OrthoDB" id="9781034at2"/>
<feature type="domain" description="Rhodanese" evidence="2">
    <location>
        <begin position="37"/>
        <end position="130"/>
    </location>
</feature>
<keyword evidence="4" id="KW-1185">Reference proteome</keyword>
<organism evidence="3 4">
    <name type="scientific">Bacterioplanes sanyensis</name>
    <dbReference type="NCBI Taxonomy" id="1249553"/>
    <lineage>
        <taxon>Bacteria</taxon>
        <taxon>Pseudomonadati</taxon>
        <taxon>Pseudomonadota</taxon>
        <taxon>Gammaproteobacteria</taxon>
        <taxon>Oceanospirillales</taxon>
        <taxon>Oceanospirillaceae</taxon>
        <taxon>Bacterioplanes</taxon>
    </lineage>
</organism>
<dbReference type="CDD" id="cd01449">
    <property type="entry name" value="TST_Repeat_2"/>
    <property type="match status" value="1"/>
</dbReference>
<dbReference type="GO" id="GO:0016740">
    <property type="term" value="F:transferase activity"/>
    <property type="evidence" value="ECO:0007669"/>
    <property type="project" value="UniProtKB-KW"/>
</dbReference>
<gene>
    <name evidence="3" type="ORF">CHH28_09405</name>
</gene>
<evidence type="ECO:0000313" key="3">
    <source>
        <dbReference type="EMBL" id="ASP38885.1"/>
    </source>
</evidence>
<dbReference type="InterPro" id="IPR036873">
    <property type="entry name" value="Rhodanese-like_dom_sf"/>
</dbReference>
<dbReference type="PROSITE" id="PS50206">
    <property type="entry name" value="RHODANESE_3"/>
    <property type="match status" value="2"/>
</dbReference>
<dbReference type="Gene3D" id="3.40.250.10">
    <property type="entry name" value="Rhodanese-like domain"/>
    <property type="match status" value="2"/>
</dbReference>
<accession>A0A222FIM5</accession>
<keyword evidence="3" id="KW-0808">Transferase</keyword>
<protein>
    <submittedName>
        <fullName evidence="3">Thiosulfate sulfurtransferase</fullName>
    </submittedName>
</protein>
<dbReference type="PANTHER" id="PTHR43855">
    <property type="entry name" value="THIOSULFATE SULFURTRANSFERASE"/>
    <property type="match status" value="1"/>
</dbReference>
<proteinExistence type="predicted"/>
<evidence type="ECO:0000256" key="1">
    <source>
        <dbReference type="ARBA" id="ARBA00022737"/>
    </source>
</evidence>
<feature type="domain" description="Rhodanese" evidence="2">
    <location>
        <begin position="161"/>
        <end position="273"/>
    </location>
</feature>
<dbReference type="SMART" id="SM00450">
    <property type="entry name" value="RHOD"/>
    <property type="match status" value="2"/>
</dbReference>
<dbReference type="InterPro" id="IPR051126">
    <property type="entry name" value="Thiosulfate_sulfurtransferase"/>
</dbReference>
<dbReference type="AlphaFoldDB" id="A0A222FIM5"/>
<dbReference type="KEGG" id="bsan:CHH28_09405"/>
<dbReference type="Pfam" id="PF00581">
    <property type="entry name" value="Rhodanese"/>
    <property type="match status" value="2"/>
</dbReference>
<sequence length="282" mass="30828">MAEFPLLLEPELLAEQLASRGHPTDVLIIEQAPLDMYLAGHIPGSVHVDFKRLQYGQPPTPGALPTAEQLSQLFSELGLTPTTHVICSDHEGGGWAGRLIWVLDCIGHRHYSYLNGGLTAWQQAGLPTTTEAVSRQPSQYQAKVDDTDCSIHKDALSALLSSPELAIWDARSLAEYDGSKAISSRGGHIPGAVHYEWTRAMDPANGLRLRPLETLRAELQQLGIEPGKQVVTHCQSHHRSGLTYLIGKLLQLSIQAYPGSWAEWGNDSQLPIAQGQSPRETL</sequence>
<dbReference type="CDD" id="cd01448">
    <property type="entry name" value="TST_Repeat_1"/>
    <property type="match status" value="1"/>
</dbReference>
<evidence type="ECO:0000313" key="4">
    <source>
        <dbReference type="Proteomes" id="UP000202440"/>
    </source>
</evidence>
<dbReference type="PANTHER" id="PTHR43855:SF1">
    <property type="entry name" value="THIOSULFATE SULFURTRANSFERASE"/>
    <property type="match status" value="1"/>
</dbReference>
<name>A0A222FIM5_9GAMM</name>
<dbReference type="SUPFAM" id="SSF52821">
    <property type="entry name" value="Rhodanese/Cell cycle control phosphatase"/>
    <property type="match status" value="2"/>
</dbReference>
<dbReference type="EMBL" id="CP022530">
    <property type="protein sequence ID" value="ASP38885.1"/>
    <property type="molecule type" value="Genomic_DNA"/>
</dbReference>
<evidence type="ECO:0000259" key="2">
    <source>
        <dbReference type="PROSITE" id="PS50206"/>
    </source>
</evidence>
<keyword evidence="1" id="KW-0677">Repeat</keyword>
<reference evidence="3 4" key="1">
    <citation type="submission" date="2017-07" db="EMBL/GenBank/DDBJ databases">
        <title>Annotated genome sequence of Bacterioplanes sanyensis isolated from Red Sea.</title>
        <authorList>
            <person name="Rehman Z.U."/>
        </authorList>
    </citation>
    <scope>NUCLEOTIDE SEQUENCE [LARGE SCALE GENOMIC DNA]</scope>
    <source>
        <strain evidence="3 4">NV9</strain>
    </source>
</reference>